<keyword evidence="5" id="KW-1185">Reference proteome</keyword>
<comment type="caution">
    <text evidence="4">The sequence shown here is derived from an EMBL/GenBank/DDBJ whole genome shotgun (WGS) entry which is preliminary data.</text>
</comment>
<proteinExistence type="predicted"/>
<accession>A0A2R6PVR7</accession>
<dbReference type="Proteomes" id="UP000241394">
    <property type="component" value="Chromosome LG23"/>
</dbReference>
<feature type="domain" description="Prolamin-like" evidence="3">
    <location>
        <begin position="43"/>
        <end position="103"/>
    </location>
</feature>
<dbReference type="OrthoDB" id="1862203at2759"/>
<dbReference type="GO" id="GO:2000008">
    <property type="term" value="P:regulation of protein localization to cell surface"/>
    <property type="evidence" value="ECO:0007669"/>
    <property type="project" value="TreeGrafter"/>
</dbReference>
<protein>
    <submittedName>
        <fullName evidence="4">Dwarfin sma-2 like</fullName>
    </submittedName>
</protein>
<feature type="chain" id="PRO_5015317709" evidence="2">
    <location>
        <begin position="25"/>
        <end position="106"/>
    </location>
</feature>
<keyword evidence="1 2" id="KW-0732">Signal</keyword>
<dbReference type="Gramene" id="PSR96850">
    <property type="protein sequence ID" value="PSR96850"/>
    <property type="gene ID" value="CEY00_Acc26904"/>
</dbReference>
<dbReference type="PANTHER" id="PTHR31181:SF67">
    <property type="entry name" value="PROLAMIN-LIKE PROTEIN (DUF1278)"/>
    <property type="match status" value="1"/>
</dbReference>
<dbReference type="Pfam" id="PF05617">
    <property type="entry name" value="Prolamin_like"/>
    <property type="match status" value="1"/>
</dbReference>
<evidence type="ECO:0000313" key="5">
    <source>
        <dbReference type="Proteomes" id="UP000241394"/>
    </source>
</evidence>
<dbReference type="OMA" id="DCAHEIV"/>
<dbReference type="InterPro" id="IPR008502">
    <property type="entry name" value="Prolamin-like"/>
</dbReference>
<dbReference type="GO" id="GO:0005576">
    <property type="term" value="C:extracellular region"/>
    <property type="evidence" value="ECO:0007669"/>
    <property type="project" value="TreeGrafter"/>
</dbReference>
<evidence type="ECO:0000256" key="2">
    <source>
        <dbReference type="SAM" id="SignalP"/>
    </source>
</evidence>
<dbReference type="GO" id="GO:0080155">
    <property type="term" value="P:regulation of double fertilization forming a zygote and endosperm"/>
    <property type="evidence" value="ECO:0007669"/>
    <property type="project" value="TreeGrafter"/>
</dbReference>
<evidence type="ECO:0000259" key="3">
    <source>
        <dbReference type="Pfam" id="PF05617"/>
    </source>
</evidence>
<dbReference type="GO" id="GO:0009567">
    <property type="term" value="P:double fertilization forming a zygote and endosperm"/>
    <property type="evidence" value="ECO:0007669"/>
    <property type="project" value="TreeGrafter"/>
</dbReference>
<dbReference type="AlphaFoldDB" id="A0A2R6PVR7"/>
<evidence type="ECO:0000256" key="1">
    <source>
        <dbReference type="ARBA" id="ARBA00022729"/>
    </source>
</evidence>
<dbReference type="EMBL" id="NKQK01000023">
    <property type="protein sequence ID" value="PSR96850.1"/>
    <property type="molecule type" value="Genomic_DNA"/>
</dbReference>
<evidence type="ECO:0000313" key="4">
    <source>
        <dbReference type="EMBL" id="PSR96850.1"/>
    </source>
</evidence>
<reference evidence="5" key="2">
    <citation type="journal article" date="2018" name="BMC Genomics">
        <title>A manually annotated Actinidia chinensis var. chinensis (kiwifruit) genome highlights the challenges associated with draft genomes and gene prediction in plants.</title>
        <authorList>
            <person name="Pilkington S.M."/>
            <person name="Crowhurst R."/>
            <person name="Hilario E."/>
            <person name="Nardozza S."/>
            <person name="Fraser L."/>
            <person name="Peng Y."/>
            <person name="Gunaseelan K."/>
            <person name="Simpson R."/>
            <person name="Tahir J."/>
            <person name="Deroles S.C."/>
            <person name="Templeton K."/>
            <person name="Luo Z."/>
            <person name="Davy M."/>
            <person name="Cheng C."/>
            <person name="McNeilage M."/>
            <person name="Scaglione D."/>
            <person name="Liu Y."/>
            <person name="Zhang Q."/>
            <person name="Datson P."/>
            <person name="De Silva N."/>
            <person name="Gardiner S.E."/>
            <person name="Bassett H."/>
            <person name="Chagne D."/>
            <person name="McCallum J."/>
            <person name="Dzierzon H."/>
            <person name="Deng C."/>
            <person name="Wang Y.Y."/>
            <person name="Barron L."/>
            <person name="Manako K."/>
            <person name="Bowen J."/>
            <person name="Foster T.M."/>
            <person name="Erridge Z.A."/>
            <person name="Tiffin H."/>
            <person name="Waite C.N."/>
            <person name="Davies K.M."/>
            <person name="Grierson E.P."/>
            <person name="Laing W.A."/>
            <person name="Kirk R."/>
            <person name="Chen X."/>
            <person name="Wood M."/>
            <person name="Montefiori M."/>
            <person name="Brummell D.A."/>
            <person name="Schwinn K.E."/>
            <person name="Catanach A."/>
            <person name="Fullerton C."/>
            <person name="Li D."/>
            <person name="Meiyalaghan S."/>
            <person name="Nieuwenhuizen N."/>
            <person name="Read N."/>
            <person name="Prakash R."/>
            <person name="Hunter D."/>
            <person name="Zhang H."/>
            <person name="McKenzie M."/>
            <person name="Knabel M."/>
            <person name="Harris A."/>
            <person name="Allan A.C."/>
            <person name="Gleave A."/>
            <person name="Chen A."/>
            <person name="Janssen B.J."/>
            <person name="Plunkett B."/>
            <person name="Ampomah-Dwamena C."/>
            <person name="Voogd C."/>
            <person name="Leif D."/>
            <person name="Lafferty D."/>
            <person name="Souleyre E.J.F."/>
            <person name="Varkonyi-Gasic E."/>
            <person name="Gambi F."/>
            <person name="Hanley J."/>
            <person name="Yao J.L."/>
            <person name="Cheung J."/>
            <person name="David K.M."/>
            <person name="Warren B."/>
            <person name="Marsh K."/>
            <person name="Snowden K.C."/>
            <person name="Lin-Wang K."/>
            <person name="Brian L."/>
            <person name="Martinez-Sanchez M."/>
            <person name="Wang M."/>
            <person name="Ileperuma N."/>
            <person name="Macnee N."/>
            <person name="Campin R."/>
            <person name="McAtee P."/>
            <person name="Drummond R.S.M."/>
            <person name="Espley R.V."/>
            <person name="Ireland H.S."/>
            <person name="Wu R."/>
            <person name="Atkinson R.G."/>
            <person name="Karunairetnam S."/>
            <person name="Bulley S."/>
            <person name="Chunkath S."/>
            <person name="Hanley Z."/>
            <person name="Storey R."/>
            <person name="Thrimawithana A.H."/>
            <person name="Thomson S."/>
            <person name="David C."/>
            <person name="Testolin R."/>
            <person name="Huang H."/>
            <person name="Hellens R.P."/>
            <person name="Schaffer R.J."/>
        </authorList>
    </citation>
    <scope>NUCLEOTIDE SEQUENCE [LARGE SCALE GENOMIC DNA]</scope>
    <source>
        <strain evidence="5">cv. Red5</strain>
    </source>
</reference>
<sequence length="106" mass="12034">MKLPLTSLVLFLLCTTMLVSHGSAFRRLPPAHRWAYRTDQGSNCRAALHEIPDCAHEIVSSHRAGRMGPIRPSCCKAFRDIKNDCSLKLFDTPFFRQALLHHCSKE</sequence>
<gene>
    <name evidence="4" type="ORF">CEY00_Acc26904</name>
</gene>
<dbReference type="PANTHER" id="PTHR31181">
    <property type="entry name" value="EGG CELL-SECRETED PROTEIN 1.4"/>
    <property type="match status" value="1"/>
</dbReference>
<name>A0A2R6PVR7_ACTCC</name>
<dbReference type="GO" id="GO:0031982">
    <property type="term" value="C:vesicle"/>
    <property type="evidence" value="ECO:0007669"/>
    <property type="project" value="TreeGrafter"/>
</dbReference>
<feature type="signal peptide" evidence="2">
    <location>
        <begin position="1"/>
        <end position="24"/>
    </location>
</feature>
<organism evidence="4 5">
    <name type="scientific">Actinidia chinensis var. chinensis</name>
    <name type="common">Chinese soft-hair kiwi</name>
    <dbReference type="NCBI Taxonomy" id="1590841"/>
    <lineage>
        <taxon>Eukaryota</taxon>
        <taxon>Viridiplantae</taxon>
        <taxon>Streptophyta</taxon>
        <taxon>Embryophyta</taxon>
        <taxon>Tracheophyta</taxon>
        <taxon>Spermatophyta</taxon>
        <taxon>Magnoliopsida</taxon>
        <taxon>eudicotyledons</taxon>
        <taxon>Gunneridae</taxon>
        <taxon>Pentapetalae</taxon>
        <taxon>asterids</taxon>
        <taxon>Ericales</taxon>
        <taxon>Actinidiaceae</taxon>
        <taxon>Actinidia</taxon>
    </lineage>
</organism>
<reference evidence="4 5" key="1">
    <citation type="submission" date="2017-07" db="EMBL/GenBank/DDBJ databases">
        <title>An improved, manually edited Actinidia chinensis var. chinensis (kiwifruit) genome highlights the challenges associated with draft genomes and gene prediction in plants.</title>
        <authorList>
            <person name="Pilkington S."/>
            <person name="Crowhurst R."/>
            <person name="Hilario E."/>
            <person name="Nardozza S."/>
            <person name="Fraser L."/>
            <person name="Peng Y."/>
            <person name="Gunaseelan K."/>
            <person name="Simpson R."/>
            <person name="Tahir J."/>
            <person name="Deroles S."/>
            <person name="Templeton K."/>
            <person name="Luo Z."/>
            <person name="Davy M."/>
            <person name="Cheng C."/>
            <person name="Mcneilage M."/>
            <person name="Scaglione D."/>
            <person name="Liu Y."/>
            <person name="Zhang Q."/>
            <person name="Datson P."/>
            <person name="De Silva N."/>
            <person name="Gardiner S."/>
            <person name="Bassett H."/>
            <person name="Chagne D."/>
            <person name="Mccallum J."/>
            <person name="Dzierzon H."/>
            <person name="Deng C."/>
            <person name="Wang Y.-Y."/>
            <person name="Barron N."/>
            <person name="Manako K."/>
            <person name="Bowen J."/>
            <person name="Foster T."/>
            <person name="Erridge Z."/>
            <person name="Tiffin H."/>
            <person name="Waite C."/>
            <person name="Davies K."/>
            <person name="Grierson E."/>
            <person name="Laing W."/>
            <person name="Kirk R."/>
            <person name="Chen X."/>
            <person name="Wood M."/>
            <person name="Montefiori M."/>
            <person name="Brummell D."/>
            <person name="Schwinn K."/>
            <person name="Catanach A."/>
            <person name="Fullerton C."/>
            <person name="Li D."/>
            <person name="Meiyalaghan S."/>
            <person name="Nieuwenhuizen N."/>
            <person name="Read N."/>
            <person name="Prakash R."/>
            <person name="Hunter D."/>
            <person name="Zhang H."/>
            <person name="Mckenzie M."/>
            <person name="Knabel M."/>
            <person name="Harris A."/>
            <person name="Allan A."/>
            <person name="Chen A."/>
            <person name="Janssen B."/>
            <person name="Plunkett B."/>
            <person name="Dwamena C."/>
            <person name="Voogd C."/>
            <person name="Leif D."/>
            <person name="Lafferty D."/>
            <person name="Souleyre E."/>
            <person name="Varkonyi-Gasic E."/>
            <person name="Gambi F."/>
            <person name="Hanley J."/>
            <person name="Yao J.-L."/>
            <person name="Cheung J."/>
            <person name="David K."/>
            <person name="Warren B."/>
            <person name="Marsh K."/>
            <person name="Snowden K."/>
            <person name="Lin-Wang K."/>
            <person name="Brian L."/>
            <person name="Martinez-Sanchez M."/>
            <person name="Wang M."/>
            <person name="Ileperuma N."/>
            <person name="Macnee N."/>
            <person name="Campin R."/>
            <person name="Mcatee P."/>
            <person name="Drummond R."/>
            <person name="Espley R."/>
            <person name="Ireland H."/>
            <person name="Wu R."/>
            <person name="Atkinson R."/>
            <person name="Karunairetnam S."/>
            <person name="Bulley S."/>
            <person name="Chunkath S."/>
            <person name="Hanley Z."/>
            <person name="Storey R."/>
            <person name="Thrimawithana A."/>
            <person name="Thomson S."/>
            <person name="David C."/>
            <person name="Testolin R."/>
        </authorList>
    </citation>
    <scope>NUCLEOTIDE SEQUENCE [LARGE SCALE GENOMIC DNA]</scope>
    <source>
        <strain evidence="5">cv. Red5</strain>
        <tissue evidence="4">Young leaf</tissue>
    </source>
</reference>
<dbReference type="InParanoid" id="A0A2R6PVR7"/>